<protein>
    <submittedName>
        <fullName evidence="2">Uncharacterized protein</fullName>
    </submittedName>
</protein>
<dbReference type="PANTHER" id="PTHR39472">
    <property type="entry name" value="EXPRESSED PROTEIN"/>
    <property type="match status" value="1"/>
</dbReference>
<evidence type="ECO:0000313" key="3">
    <source>
        <dbReference type="Proteomes" id="UP000188318"/>
    </source>
</evidence>
<keyword evidence="3" id="KW-1185">Reference proteome</keyword>
<evidence type="ECO:0000256" key="1">
    <source>
        <dbReference type="SAM" id="MobiDB-lite"/>
    </source>
</evidence>
<sequence>MAASGMAMENRRTATASTRGAAEAGARCNSSEFPTLDCFGPSAATAHDDDDPPRPALIASSPLSSALTATVPFPFLDCTATALLDRRTRSEPCIPGIISASTSSPGSKAPFVRGHRRRSTHVTRRDLEKFRKDVLGLETSGFGFDDDHKLPPPDPALDPEFKALNNAFEAASMSLNSGGMAGSSPGSAMFASYGDNSSGASSMNNVPRPSMSPAMPHTPAQVNGGGMPGMNGGVPMNAGHQMDLHHLYDMVLELSDVLKNNREMTKSIVTSAEEIMGQKRSATEGTNPNLQQVNGEITGARIAELERALAKERRLTEILKTEQAENAKLIGEYEATLGTVVEQIRNYCQNNNMHYLSQKRHYNNLLQAERDSHLESRLDRDYWHAQTMKCAEMIRTAYRLRSEEEELPIRIVAGLQNEVRAYRNALGMEPERPEDEYGWEILKDVPGSAE</sequence>
<name>A0A1R3S260_ASPC5</name>
<dbReference type="PANTHER" id="PTHR39472:SF1">
    <property type="entry name" value="EXPRESSED PROTEIN"/>
    <property type="match status" value="1"/>
</dbReference>
<dbReference type="VEuPathDB" id="FungiDB:ASPCADRAFT_401760"/>
<feature type="region of interest" description="Disordered" evidence="1">
    <location>
        <begin position="96"/>
        <end position="123"/>
    </location>
</feature>
<dbReference type="OMA" id="CSEMIRT"/>
<dbReference type="STRING" id="602072.A0A1R3S260"/>
<gene>
    <name evidence="2" type="ORF">ASPCADRAFT_401760</name>
</gene>
<dbReference type="EMBL" id="KV907493">
    <property type="protein sequence ID" value="OOG00814.1"/>
    <property type="molecule type" value="Genomic_DNA"/>
</dbReference>
<dbReference type="AlphaFoldDB" id="A0A1R3S260"/>
<organism evidence="2 3">
    <name type="scientific">Aspergillus carbonarius (strain ITEM 5010)</name>
    <dbReference type="NCBI Taxonomy" id="602072"/>
    <lineage>
        <taxon>Eukaryota</taxon>
        <taxon>Fungi</taxon>
        <taxon>Dikarya</taxon>
        <taxon>Ascomycota</taxon>
        <taxon>Pezizomycotina</taxon>
        <taxon>Eurotiomycetes</taxon>
        <taxon>Eurotiomycetidae</taxon>
        <taxon>Eurotiales</taxon>
        <taxon>Aspergillaceae</taxon>
        <taxon>Aspergillus</taxon>
        <taxon>Aspergillus subgen. Circumdati</taxon>
    </lineage>
</organism>
<dbReference type="Proteomes" id="UP000188318">
    <property type="component" value="Unassembled WGS sequence"/>
</dbReference>
<accession>A0A1R3S260</accession>
<feature type="compositionally biased region" description="Low complexity" evidence="1">
    <location>
        <begin position="13"/>
        <end position="27"/>
    </location>
</feature>
<dbReference type="OrthoDB" id="21214at2759"/>
<evidence type="ECO:0000313" key="2">
    <source>
        <dbReference type="EMBL" id="OOG00814.1"/>
    </source>
</evidence>
<feature type="region of interest" description="Disordered" evidence="1">
    <location>
        <begin position="1"/>
        <end position="34"/>
    </location>
</feature>
<proteinExistence type="predicted"/>
<feature type="compositionally biased region" description="Basic residues" evidence="1">
    <location>
        <begin position="113"/>
        <end position="122"/>
    </location>
</feature>
<reference evidence="3" key="1">
    <citation type="journal article" date="2017" name="Genome Biol.">
        <title>Comparative genomics reveals high biological diversity and specific adaptations in the industrially and medically important fungal genus Aspergillus.</title>
        <authorList>
            <person name="de Vries R.P."/>
            <person name="Riley R."/>
            <person name="Wiebenga A."/>
            <person name="Aguilar-Osorio G."/>
            <person name="Amillis S."/>
            <person name="Uchima C.A."/>
            <person name="Anderluh G."/>
            <person name="Asadollahi M."/>
            <person name="Askin M."/>
            <person name="Barry K."/>
            <person name="Battaglia E."/>
            <person name="Bayram O."/>
            <person name="Benocci T."/>
            <person name="Braus-Stromeyer S.A."/>
            <person name="Caldana C."/>
            <person name="Canovas D."/>
            <person name="Cerqueira G.C."/>
            <person name="Chen F."/>
            <person name="Chen W."/>
            <person name="Choi C."/>
            <person name="Clum A."/>
            <person name="Dos Santos R.A."/>
            <person name="Damasio A.R."/>
            <person name="Diallinas G."/>
            <person name="Emri T."/>
            <person name="Fekete E."/>
            <person name="Flipphi M."/>
            <person name="Freyberg S."/>
            <person name="Gallo A."/>
            <person name="Gournas C."/>
            <person name="Habgood R."/>
            <person name="Hainaut M."/>
            <person name="Harispe M.L."/>
            <person name="Henrissat B."/>
            <person name="Hilden K.S."/>
            <person name="Hope R."/>
            <person name="Hossain A."/>
            <person name="Karabika E."/>
            <person name="Karaffa L."/>
            <person name="Karanyi Z."/>
            <person name="Krasevec N."/>
            <person name="Kuo A."/>
            <person name="Kusch H."/>
            <person name="LaButti K."/>
            <person name="Lagendijk E.L."/>
            <person name="Lapidus A."/>
            <person name="Levasseur A."/>
            <person name="Lindquist E."/>
            <person name="Lipzen A."/>
            <person name="Logrieco A.F."/>
            <person name="MacCabe A."/>
            <person name="Maekelae M.R."/>
            <person name="Malavazi I."/>
            <person name="Melin P."/>
            <person name="Meyer V."/>
            <person name="Mielnichuk N."/>
            <person name="Miskei M."/>
            <person name="Molnar A.P."/>
            <person name="Mule G."/>
            <person name="Ngan C.Y."/>
            <person name="Orejas M."/>
            <person name="Orosz E."/>
            <person name="Ouedraogo J.P."/>
            <person name="Overkamp K.M."/>
            <person name="Park H.-S."/>
            <person name="Perrone G."/>
            <person name="Piumi F."/>
            <person name="Punt P.J."/>
            <person name="Ram A.F."/>
            <person name="Ramon A."/>
            <person name="Rauscher S."/>
            <person name="Record E."/>
            <person name="Riano-Pachon D.M."/>
            <person name="Robert V."/>
            <person name="Roehrig J."/>
            <person name="Ruller R."/>
            <person name="Salamov A."/>
            <person name="Salih N.S."/>
            <person name="Samson R.A."/>
            <person name="Sandor E."/>
            <person name="Sanguinetti M."/>
            <person name="Schuetze T."/>
            <person name="Sepcic K."/>
            <person name="Shelest E."/>
            <person name="Sherlock G."/>
            <person name="Sophianopoulou V."/>
            <person name="Squina F.M."/>
            <person name="Sun H."/>
            <person name="Susca A."/>
            <person name="Todd R.B."/>
            <person name="Tsang A."/>
            <person name="Unkles S.E."/>
            <person name="van de Wiele N."/>
            <person name="van Rossen-Uffink D."/>
            <person name="Oliveira J.V."/>
            <person name="Vesth T.C."/>
            <person name="Visser J."/>
            <person name="Yu J.-H."/>
            <person name="Zhou M."/>
            <person name="Andersen M.R."/>
            <person name="Archer D.B."/>
            <person name="Baker S.E."/>
            <person name="Benoit I."/>
            <person name="Brakhage A.A."/>
            <person name="Braus G.H."/>
            <person name="Fischer R."/>
            <person name="Frisvad J.C."/>
            <person name="Goldman G.H."/>
            <person name="Houbraken J."/>
            <person name="Oakley B."/>
            <person name="Pocsi I."/>
            <person name="Scazzocchio C."/>
            <person name="Seiboth B."/>
            <person name="vanKuyk P.A."/>
            <person name="Wortman J."/>
            <person name="Dyer P.S."/>
            <person name="Grigoriev I.V."/>
        </authorList>
    </citation>
    <scope>NUCLEOTIDE SEQUENCE [LARGE SCALE GENOMIC DNA]</scope>
    <source>
        <strain evidence="3">ITEM 5010</strain>
    </source>
</reference>